<keyword evidence="2" id="KW-0472">Membrane</keyword>
<dbReference type="EMBL" id="CP031093">
    <property type="protein sequence ID" value="QCF27317.1"/>
    <property type="molecule type" value="Genomic_DNA"/>
</dbReference>
<feature type="region of interest" description="Disordered" evidence="1">
    <location>
        <begin position="47"/>
        <end position="99"/>
    </location>
</feature>
<accession>A0A4P7XMI7</accession>
<sequence length="145" mass="15944">MNIRPLKAPFAIIVVMVPVVFGFWYADLALAEPERFDWRVIAEDVAAPTQSPTPESQQDEPNPVVLPVPQEEPRAEPKSDAGWHWIKPKVADNPGSGLGRTAVQLAESEQERDLAQRQTVLDGILPGHLSGLAPLAVESGIEYRF</sequence>
<reference evidence="3 4" key="1">
    <citation type="submission" date="2018-07" db="EMBL/GenBank/DDBJ databases">
        <title>Marsedoiliclastica nanhaica gen. nov. sp. nov., a novel marine hydrocarbonoclastic bacterium isolated from an in-situ enriched hydrocarbon-degrading consortium in deep-sea sediment.</title>
        <authorList>
            <person name="Dong C."/>
            <person name="Ma T."/>
            <person name="Liu R."/>
            <person name="Shao Z."/>
        </authorList>
    </citation>
    <scope>NUCLEOTIDE SEQUENCE [LARGE SCALE GENOMIC DNA]</scope>
    <source>
        <strain evidence="4">soil36-7</strain>
    </source>
</reference>
<feature type="transmembrane region" description="Helical" evidence="2">
    <location>
        <begin position="6"/>
        <end position="26"/>
    </location>
</feature>
<feature type="compositionally biased region" description="Polar residues" evidence="1">
    <location>
        <begin position="48"/>
        <end position="60"/>
    </location>
</feature>
<protein>
    <submittedName>
        <fullName evidence="3">Uncharacterized protein</fullName>
    </submittedName>
</protein>
<feature type="compositionally biased region" description="Basic and acidic residues" evidence="1">
    <location>
        <begin position="71"/>
        <end position="81"/>
    </location>
</feature>
<organism evidence="3 4">
    <name type="scientific">Hydrocarboniclastica marina</name>
    <dbReference type="NCBI Taxonomy" id="2259620"/>
    <lineage>
        <taxon>Bacteria</taxon>
        <taxon>Pseudomonadati</taxon>
        <taxon>Pseudomonadota</taxon>
        <taxon>Gammaproteobacteria</taxon>
        <taxon>Alteromonadales</taxon>
        <taxon>Alteromonadaceae</taxon>
        <taxon>Hydrocarboniclastica</taxon>
    </lineage>
</organism>
<gene>
    <name evidence="3" type="ORF">soil367_16030</name>
</gene>
<keyword evidence="2" id="KW-1133">Transmembrane helix</keyword>
<dbReference type="RefSeq" id="WP_136550027.1">
    <property type="nucleotide sequence ID" value="NZ_CP031093.1"/>
</dbReference>
<evidence type="ECO:0000256" key="2">
    <source>
        <dbReference type="SAM" id="Phobius"/>
    </source>
</evidence>
<keyword evidence="2" id="KW-0812">Transmembrane</keyword>
<dbReference type="KEGG" id="hmi:soil367_16030"/>
<evidence type="ECO:0000313" key="3">
    <source>
        <dbReference type="EMBL" id="QCF27317.1"/>
    </source>
</evidence>
<evidence type="ECO:0000256" key="1">
    <source>
        <dbReference type="SAM" id="MobiDB-lite"/>
    </source>
</evidence>
<dbReference type="AlphaFoldDB" id="A0A4P7XMI7"/>
<keyword evidence="4" id="KW-1185">Reference proteome</keyword>
<dbReference type="Proteomes" id="UP000298049">
    <property type="component" value="Chromosome"/>
</dbReference>
<proteinExistence type="predicted"/>
<evidence type="ECO:0000313" key="4">
    <source>
        <dbReference type="Proteomes" id="UP000298049"/>
    </source>
</evidence>
<name>A0A4P7XMI7_9ALTE</name>